<name>A0AAV2BT51_9ARAC</name>
<dbReference type="Proteomes" id="UP001497382">
    <property type="component" value="Unassembled WGS sequence"/>
</dbReference>
<keyword evidence="1" id="KW-0812">Transmembrane</keyword>
<feature type="transmembrane region" description="Helical" evidence="1">
    <location>
        <begin position="61"/>
        <end position="87"/>
    </location>
</feature>
<dbReference type="AlphaFoldDB" id="A0AAV2BT51"/>
<dbReference type="EMBL" id="CAXIEN010000503">
    <property type="protein sequence ID" value="CAL1299486.1"/>
    <property type="molecule type" value="Genomic_DNA"/>
</dbReference>
<accession>A0AAV2BT51</accession>
<keyword evidence="1" id="KW-1133">Transmembrane helix</keyword>
<proteinExistence type="predicted"/>
<keyword evidence="1" id="KW-0472">Membrane</keyword>
<comment type="caution">
    <text evidence="2">The sequence shown here is derived from an EMBL/GenBank/DDBJ whole genome shotgun (WGS) entry which is preliminary data.</text>
</comment>
<organism evidence="2 3">
    <name type="scientific">Larinioides sclopetarius</name>
    <dbReference type="NCBI Taxonomy" id="280406"/>
    <lineage>
        <taxon>Eukaryota</taxon>
        <taxon>Metazoa</taxon>
        <taxon>Ecdysozoa</taxon>
        <taxon>Arthropoda</taxon>
        <taxon>Chelicerata</taxon>
        <taxon>Arachnida</taxon>
        <taxon>Araneae</taxon>
        <taxon>Araneomorphae</taxon>
        <taxon>Entelegynae</taxon>
        <taxon>Araneoidea</taxon>
        <taxon>Araneidae</taxon>
        <taxon>Larinioides</taxon>
    </lineage>
</organism>
<evidence type="ECO:0000313" key="3">
    <source>
        <dbReference type="Proteomes" id="UP001497382"/>
    </source>
</evidence>
<protein>
    <submittedName>
        <fullName evidence="2">Uncharacterized protein</fullName>
    </submittedName>
</protein>
<gene>
    <name evidence="2" type="ORF">LARSCL_LOCUS21386</name>
</gene>
<evidence type="ECO:0000313" key="2">
    <source>
        <dbReference type="EMBL" id="CAL1299486.1"/>
    </source>
</evidence>
<reference evidence="2 3" key="1">
    <citation type="submission" date="2024-04" db="EMBL/GenBank/DDBJ databases">
        <authorList>
            <person name="Rising A."/>
            <person name="Reimegard J."/>
            <person name="Sonavane S."/>
            <person name="Akerstrom W."/>
            <person name="Nylinder S."/>
            <person name="Hedman E."/>
            <person name="Kallberg Y."/>
        </authorList>
    </citation>
    <scope>NUCLEOTIDE SEQUENCE [LARGE SCALE GENOMIC DNA]</scope>
</reference>
<sequence length="121" mass="13426">MDLMHVVSNTPTCDFFGGSHWSVFPGDKQTLNIIGCSLSAVTSYPPIAFLIDISVHQNETYALYFVFVKTIMMVVVLCFAAVVYVAMADDKPQVMTMVGKPLYYAKVTDSDGNTHFEQREG</sequence>
<keyword evidence="3" id="KW-1185">Reference proteome</keyword>
<evidence type="ECO:0000256" key="1">
    <source>
        <dbReference type="SAM" id="Phobius"/>
    </source>
</evidence>